<feature type="compositionally biased region" description="Basic and acidic residues" evidence="1">
    <location>
        <begin position="13"/>
        <end position="23"/>
    </location>
</feature>
<name>A0ABR6IZW4_9HYPH</name>
<reference evidence="2 3" key="1">
    <citation type="submission" date="2020-08" db="EMBL/GenBank/DDBJ databases">
        <title>Genomic Encyclopedia of Type Strains, Phase IV (KMG-V): Genome sequencing to study the core and pangenomes of soil and plant-associated prokaryotes.</title>
        <authorList>
            <person name="Whitman W."/>
        </authorList>
    </citation>
    <scope>NUCLEOTIDE SEQUENCE [LARGE SCALE GENOMIC DNA]</scope>
    <source>
        <strain evidence="2 3">SEMIA 4087</strain>
    </source>
</reference>
<gene>
    <name evidence="2" type="ORF">GGD56_007241</name>
</gene>
<proteinExistence type="predicted"/>
<accession>A0ABR6IZW4</accession>
<dbReference type="Proteomes" id="UP000551353">
    <property type="component" value="Unassembled WGS sequence"/>
</dbReference>
<protein>
    <submittedName>
        <fullName evidence="2">Uncharacterized protein</fullName>
    </submittedName>
</protein>
<sequence>MSFTINRSRTPSRRVDHDRKQERSQLASEPRRAFRSSSIQRGVVLC</sequence>
<evidence type="ECO:0000313" key="3">
    <source>
        <dbReference type="Proteomes" id="UP000551353"/>
    </source>
</evidence>
<organism evidence="2 3">
    <name type="scientific">Rhizobium mongolense</name>
    <dbReference type="NCBI Taxonomy" id="57676"/>
    <lineage>
        <taxon>Bacteria</taxon>
        <taxon>Pseudomonadati</taxon>
        <taxon>Pseudomonadota</taxon>
        <taxon>Alphaproteobacteria</taxon>
        <taxon>Hyphomicrobiales</taxon>
        <taxon>Rhizobiaceae</taxon>
        <taxon>Rhizobium/Agrobacterium group</taxon>
        <taxon>Rhizobium</taxon>
    </lineage>
</organism>
<evidence type="ECO:0000313" key="2">
    <source>
        <dbReference type="EMBL" id="MBB4233335.1"/>
    </source>
</evidence>
<dbReference type="EMBL" id="JACIFX010000039">
    <property type="protein sequence ID" value="MBB4233335.1"/>
    <property type="molecule type" value="Genomic_DNA"/>
</dbReference>
<keyword evidence="3" id="KW-1185">Reference proteome</keyword>
<evidence type="ECO:0000256" key="1">
    <source>
        <dbReference type="SAM" id="MobiDB-lite"/>
    </source>
</evidence>
<comment type="caution">
    <text evidence="2">The sequence shown here is derived from an EMBL/GenBank/DDBJ whole genome shotgun (WGS) entry which is preliminary data.</text>
</comment>
<feature type="region of interest" description="Disordered" evidence="1">
    <location>
        <begin position="1"/>
        <end position="46"/>
    </location>
</feature>